<comment type="similarity">
    <text evidence="1">Belongs to the sigma-70 factor family. ECF subfamily.</text>
</comment>
<evidence type="ECO:0000256" key="5">
    <source>
        <dbReference type="ARBA" id="ARBA00023163"/>
    </source>
</evidence>
<dbReference type="Pfam" id="PF04542">
    <property type="entry name" value="Sigma70_r2"/>
    <property type="match status" value="1"/>
</dbReference>
<proteinExistence type="inferred from homology"/>
<evidence type="ECO:0000256" key="3">
    <source>
        <dbReference type="ARBA" id="ARBA00023082"/>
    </source>
</evidence>
<comment type="caution">
    <text evidence="8">The sequence shown here is derived from an EMBL/GenBank/DDBJ whole genome shotgun (WGS) entry which is preliminary data.</text>
</comment>
<keyword evidence="2" id="KW-0805">Transcription regulation</keyword>
<keyword evidence="3" id="KW-0731">Sigma factor</keyword>
<dbReference type="Proteomes" id="UP000642107">
    <property type="component" value="Unassembled WGS sequence"/>
</dbReference>
<protein>
    <submittedName>
        <fullName evidence="8">Sigma-70 family RNA polymerase sigma factor</fullName>
    </submittedName>
</protein>
<feature type="domain" description="RNA polymerase sigma-70 region 2" evidence="7">
    <location>
        <begin position="64"/>
        <end position="131"/>
    </location>
</feature>
<dbReference type="Gene3D" id="1.10.10.10">
    <property type="entry name" value="Winged helix-like DNA-binding domain superfamily/Winged helix DNA-binding domain"/>
    <property type="match status" value="1"/>
</dbReference>
<evidence type="ECO:0000256" key="2">
    <source>
        <dbReference type="ARBA" id="ARBA00023015"/>
    </source>
</evidence>
<evidence type="ECO:0000256" key="1">
    <source>
        <dbReference type="ARBA" id="ARBA00010641"/>
    </source>
</evidence>
<evidence type="ECO:0000313" key="9">
    <source>
        <dbReference type="Proteomes" id="UP000642107"/>
    </source>
</evidence>
<dbReference type="InterPro" id="IPR013324">
    <property type="entry name" value="RNA_pol_sigma_r3/r4-like"/>
</dbReference>
<feature type="compositionally biased region" description="Low complexity" evidence="6">
    <location>
        <begin position="142"/>
        <end position="153"/>
    </location>
</feature>
<evidence type="ECO:0000313" key="8">
    <source>
        <dbReference type="EMBL" id="MBD9698771.1"/>
    </source>
</evidence>
<name>A0ABR9DQV2_9MICO</name>
<dbReference type="EMBL" id="JACZDF010000002">
    <property type="protein sequence ID" value="MBD9698771.1"/>
    <property type="molecule type" value="Genomic_DNA"/>
</dbReference>
<dbReference type="InterPro" id="IPR013325">
    <property type="entry name" value="RNA_pol_sigma_r2"/>
</dbReference>
<dbReference type="InterPro" id="IPR039425">
    <property type="entry name" value="RNA_pol_sigma-70-like"/>
</dbReference>
<dbReference type="InterPro" id="IPR007627">
    <property type="entry name" value="RNA_pol_sigma70_r2"/>
</dbReference>
<accession>A0ABR9DQV2</accession>
<dbReference type="PANTHER" id="PTHR43133:SF8">
    <property type="entry name" value="RNA POLYMERASE SIGMA FACTOR HI_1459-RELATED"/>
    <property type="match status" value="1"/>
</dbReference>
<dbReference type="InterPro" id="IPR014284">
    <property type="entry name" value="RNA_pol_sigma-70_dom"/>
</dbReference>
<gene>
    <name evidence="8" type="ORF">IGS67_04585</name>
</gene>
<evidence type="ECO:0000256" key="4">
    <source>
        <dbReference type="ARBA" id="ARBA00023125"/>
    </source>
</evidence>
<dbReference type="SUPFAM" id="SSF88946">
    <property type="entry name" value="Sigma2 domain of RNA polymerase sigma factors"/>
    <property type="match status" value="1"/>
</dbReference>
<keyword evidence="5" id="KW-0804">Transcription</keyword>
<evidence type="ECO:0000256" key="6">
    <source>
        <dbReference type="SAM" id="MobiDB-lite"/>
    </source>
</evidence>
<evidence type="ECO:0000259" key="7">
    <source>
        <dbReference type="Pfam" id="PF04542"/>
    </source>
</evidence>
<dbReference type="PANTHER" id="PTHR43133">
    <property type="entry name" value="RNA POLYMERASE ECF-TYPE SIGMA FACTO"/>
    <property type="match status" value="1"/>
</dbReference>
<reference evidence="8 9" key="1">
    <citation type="submission" date="2020-09" db="EMBL/GenBank/DDBJ databases">
        <title>Flavimobilis rhizosphaerae sp. nov., isolated from rhizosphere soil of Spartina alterniflora.</title>
        <authorList>
            <person name="Hanqin C."/>
        </authorList>
    </citation>
    <scope>NUCLEOTIDE SEQUENCE [LARGE SCALE GENOMIC DNA]</scope>
    <source>
        <strain evidence="8 9">GY 10621</strain>
    </source>
</reference>
<sequence length="233" mass="25119">MYQEAATPLLGVVGGGRAGRCRVETVVQERPRSGDGRGGDLAERGAEALWSLREGNTGALGAFVTDVTPLLWHTARSQGVDASDAQDVVQGVWVRFVAHADRIEDPRAVLQWLLVSTRRAAWSAVRSSRRTAPQADVGGEEPGSAGASRAPAATDDPEHVVLRDERDRLLWDAVERLDERCRTLLRLVALVDRPDYSAVSAALGMPVGSIGPTRGRCLAKLRTELESHGGWAR</sequence>
<dbReference type="InterPro" id="IPR036388">
    <property type="entry name" value="WH-like_DNA-bd_sf"/>
</dbReference>
<feature type="region of interest" description="Disordered" evidence="6">
    <location>
        <begin position="125"/>
        <end position="157"/>
    </location>
</feature>
<organism evidence="8 9">
    <name type="scientific">Flavimobilis rhizosphaerae</name>
    <dbReference type="NCBI Taxonomy" id="2775421"/>
    <lineage>
        <taxon>Bacteria</taxon>
        <taxon>Bacillati</taxon>
        <taxon>Actinomycetota</taxon>
        <taxon>Actinomycetes</taxon>
        <taxon>Micrococcales</taxon>
        <taxon>Jonesiaceae</taxon>
        <taxon>Flavimobilis</taxon>
    </lineage>
</organism>
<dbReference type="NCBIfam" id="TIGR02937">
    <property type="entry name" value="sigma70-ECF"/>
    <property type="match status" value="1"/>
</dbReference>
<keyword evidence="9" id="KW-1185">Reference proteome</keyword>
<dbReference type="Gene3D" id="1.10.1740.10">
    <property type="match status" value="1"/>
</dbReference>
<keyword evidence="4" id="KW-0238">DNA-binding</keyword>
<dbReference type="SUPFAM" id="SSF88659">
    <property type="entry name" value="Sigma3 and sigma4 domains of RNA polymerase sigma factors"/>
    <property type="match status" value="1"/>
</dbReference>